<dbReference type="UniPathway" id="UPA00070">
    <property type="reaction ID" value="UER00120"/>
</dbReference>
<dbReference type="PROSITE" id="PS00156">
    <property type="entry name" value="OMPDECASE"/>
    <property type="match status" value="1"/>
</dbReference>
<feature type="active site" description="For OMPdecase activity" evidence="8">
    <location>
        <position position="139"/>
    </location>
</feature>
<feature type="active site" description="For OMPdecase activity" evidence="8">
    <location>
        <position position="136"/>
    </location>
</feature>
<comment type="catalytic activity">
    <reaction evidence="10">
        <text>orotidine 5'-phosphate + H(+) = UMP + CO2</text>
        <dbReference type="Rhea" id="RHEA:11596"/>
        <dbReference type="ChEBI" id="CHEBI:15378"/>
        <dbReference type="ChEBI" id="CHEBI:16526"/>
        <dbReference type="ChEBI" id="CHEBI:57538"/>
        <dbReference type="ChEBI" id="CHEBI:57865"/>
        <dbReference type="EC" id="4.1.1.23"/>
    </reaction>
</comment>
<dbReference type="NCBIfam" id="TIGR01740">
    <property type="entry name" value="pyrF"/>
    <property type="match status" value="1"/>
</dbReference>
<keyword evidence="13" id="KW-1185">Reference proteome</keyword>
<dbReference type="GO" id="GO:0004590">
    <property type="term" value="F:orotidine-5'-phosphate decarboxylase activity"/>
    <property type="evidence" value="ECO:0007669"/>
    <property type="project" value="UniProtKB-EC"/>
</dbReference>
<accession>A0A4T0FQV5</accession>
<feature type="domain" description="Orotidine 5'-phosphate decarboxylase" evidence="11">
    <location>
        <begin position="75"/>
        <end position="288"/>
    </location>
</feature>
<feature type="binding site" evidence="9">
    <location>
        <position position="81"/>
    </location>
    <ligand>
        <name>substrate</name>
    </ligand>
</feature>
<dbReference type="Pfam" id="PF00215">
    <property type="entry name" value="OMPdecase"/>
    <property type="match status" value="1"/>
</dbReference>
<comment type="similarity">
    <text evidence="2 10">Belongs to the OMP decarboxylase family.</text>
</comment>
<evidence type="ECO:0000313" key="12">
    <source>
        <dbReference type="EMBL" id="TIA89246.1"/>
    </source>
</evidence>
<dbReference type="GO" id="GO:0044205">
    <property type="term" value="P:'de novo' UMP biosynthetic process"/>
    <property type="evidence" value="ECO:0007669"/>
    <property type="project" value="UniProtKB-UniPathway"/>
</dbReference>
<evidence type="ECO:0000256" key="7">
    <source>
        <dbReference type="ARBA" id="ARBA00023239"/>
    </source>
</evidence>
<dbReference type="InterPro" id="IPR001754">
    <property type="entry name" value="OMPdeCOase_dom"/>
</dbReference>
<evidence type="ECO:0000256" key="6">
    <source>
        <dbReference type="ARBA" id="ARBA00022975"/>
    </source>
</evidence>
<dbReference type="InterPro" id="IPR013785">
    <property type="entry name" value="Aldolase_TIM"/>
</dbReference>
<dbReference type="InterPro" id="IPR014732">
    <property type="entry name" value="OMPdecase"/>
</dbReference>
<keyword evidence="7 10" id="KW-0456">Lyase</keyword>
<evidence type="ECO:0000256" key="9">
    <source>
        <dbReference type="PIRSR" id="PIRSR614732-2"/>
    </source>
</evidence>
<name>A0A4T0FQV5_9BASI</name>
<evidence type="ECO:0000256" key="8">
    <source>
        <dbReference type="PIRSR" id="PIRSR614732-1"/>
    </source>
</evidence>
<dbReference type="GO" id="GO:0004588">
    <property type="term" value="F:orotate phosphoribosyltransferase activity"/>
    <property type="evidence" value="ECO:0007669"/>
    <property type="project" value="TreeGrafter"/>
</dbReference>
<dbReference type="SMART" id="SM00934">
    <property type="entry name" value="OMPdecase"/>
    <property type="match status" value="1"/>
</dbReference>
<dbReference type="Gene3D" id="3.20.20.70">
    <property type="entry name" value="Aldolase class I"/>
    <property type="match status" value="1"/>
</dbReference>
<evidence type="ECO:0000259" key="11">
    <source>
        <dbReference type="SMART" id="SM00934"/>
    </source>
</evidence>
<evidence type="ECO:0000256" key="2">
    <source>
        <dbReference type="ARBA" id="ARBA00011018"/>
    </source>
</evidence>
<dbReference type="CDD" id="cd04725">
    <property type="entry name" value="OMP_decarboxylase_like"/>
    <property type="match status" value="1"/>
</dbReference>
<feature type="binding site" evidence="9">
    <location>
        <position position="194"/>
    </location>
    <ligand>
        <name>substrate</name>
    </ligand>
</feature>
<dbReference type="FunFam" id="3.20.20.70:FF:000114">
    <property type="entry name" value="Decarboxylase,orotidine phosphate"/>
    <property type="match status" value="1"/>
</dbReference>
<dbReference type="InterPro" id="IPR011060">
    <property type="entry name" value="RibuloseP-bd_barrel"/>
</dbReference>
<feature type="binding site" evidence="9">
    <location>
        <position position="272"/>
    </location>
    <ligand>
        <name>substrate</name>
    </ligand>
</feature>
<evidence type="ECO:0000256" key="10">
    <source>
        <dbReference type="RuleBase" id="RU000512"/>
    </source>
</evidence>
<dbReference type="SUPFAM" id="SSF51366">
    <property type="entry name" value="Ribulose-phoshate binding barrel"/>
    <property type="match status" value="1"/>
</dbReference>
<dbReference type="Proteomes" id="UP000310189">
    <property type="component" value="Unassembled WGS sequence"/>
</dbReference>
<dbReference type="OrthoDB" id="10263753at2759"/>
<evidence type="ECO:0000256" key="5">
    <source>
        <dbReference type="ARBA" id="ARBA00022793"/>
    </source>
</evidence>
<evidence type="ECO:0000313" key="13">
    <source>
        <dbReference type="Proteomes" id="UP000310189"/>
    </source>
</evidence>
<reference evidence="12 13" key="1">
    <citation type="submission" date="2019-03" db="EMBL/GenBank/DDBJ databases">
        <title>Sequencing 23 genomes of Wallemia ichthyophaga.</title>
        <authorList>
            <person name="Gostincar C."/>
        </authorList>
    </citation>
    <scope>NUCLEOTIDE SEQUENCE [LARGE SCALE GENOMIC DNA]</scope>
    <source>
        <strain evidence="12 13">EXF-5753</strain>
    </source>
</reference>
<dbReference type="PANTHER" id="PTHR19278">
    <property type="entry name" value="OROTATE PHOSPHORIBOSYLTRANSFERASE"/>
    <property type="match status" value="1"/>
</dbReference>
<dbReference type="PANTHER" id="PTHR19278:SF9">
    <property type="entry name" value="URIDINE 5'-MONOPHOSPHATE SYNTHASE"/>
    <property type="match status" value="1"/>
</dbReference>
<feature type="active site" description="For OMPdecase activity" evidence="8">
    <location>
        <position position="134"/>
    </location>
</feature>
<dbReference type="AlphaFoldDB" id="A0A4T0FQV5"/>
<dbReference type="InterPro" id="IPR018089">
    <property type="entry name" value="OMPdecase_AS"/>
</dbReference>
<dbReference type="EMBL" id="SPNW01000029">
    <property type="protein sequence ID" value="TIA89246.1"/>
    <property type="molecule type" value="Genomic_DNA"/>
</dbReference>
<sequence length="308" mass="33597">MISSLLRLMDVLDDLRLSVLSVLSVLSPALSFLSSAIITVEKQRTEMGYFEQRICLQQNKMARTVLETVQRKQSILCVSADFTTKDKLLKLVDAVGPHVCMIKTHVDIISDFDHDLVTQLATLSAKHDFVIFEDRKFADIGNTVSLQYSSGVHRIADWSHITNAHALPGDGIVNGLKKVGLDKGRGLLLLAEMSSAGSLAVGSYTQASVDMARRHKDFVIGFIAQRKLGDSDDDFLILTPGVGLDVKGDGMGQQYRTPQEVVDAGTDVTIVGRGITGSEATADFDKAASEALRYKQAGWEAFASRHKL</sequence>
<comment type="caution">
    <text evidence="12">The sequence shown here is derived from an EMBL/GenBank/DDBJ whole genome shotgun (WGS) entry which is preliminary data.</text>
</comment>
<evidence type="ECO:0000256" key="3">
    <source>
        <dbReference type="ARBA" id="ARBA00012321"/>
    </source>
</evidence>
<dbReference type="EC" id="4.1.1.23" evidence="3 10"/>
<evidence type="ECO:0000256" key="1">
    <source>
        <dbReference type="ARBA" id="ARBA00004861"/>
    </source>
</evidence>
<proteinExistence type="inferred from homology"/>
<feature type="binding site" evidence="9">
    <location>
        <position position="253"/>
    </location>
    <ligand>
        <name>substrate</name>
    </ligand>
</feature>
<dbReference type="GO" id="GO:0006207">
    <property type="term" value="P:'de novo' pyrimidine nucleobase biosynthetic process"/>
    <property type="evidence" value="ECO:0007669"/>
    <property type="project" value="InterPro"/>
</dbReference>
<gene>
    <name evidence="12" type="ORF">E3P99_02159</name>
</gene>
<evidence type="ECO:0000256" key="4">
    <source>
        <dbReference type="ARBA" id="ARBA00021923"/>
    </source>
</evidence>
<organism evidence="12 13">
    <name type="scientific">Wallemia hederae</name>
    <dbReference type="NCBI Taxonomy" id="1540922"/>
    <lineage>
        <taxon>Eukaryota</taxon>
        <taxon>Fungi</taxon>
        <taxon>Dikarya</taxon>
        <taxon>Basidiomycota</taxon>
        <taxon>Wallemiomycotina</taxon>
        <taxon>Wallemiomycetes</taxon>
        <taxon>Wallemiales</taxon>
        <taxon>Wallemiaceae</taxon>
        <taxon>Wallemia</taxon>
    </lineage>
</organism>
<feature type="binding site" evidence="9">
    <location>
        <position position="103"/>
    </location>
    <ligand>
        <name>substrate</name>
    </ligand>
</feature>
<keyword evidence="5 10" id="KW-0210">Decarboxylase</keyword>
<keyword evidence="6 10" id="KW-0665">Pyrimidine biosynthesis</keyword>
<protein>
    <recommendedName>
        <fullName evidence="4 10">Orotidine 5'-phosphate decarboxylase</fullName>
        <ecNumber evidence="3 10">4.1.1.23</ecNumber>
    </recommendedName>
</protein>
<comment type="pathway">
    <text evidence="1 10">Pyrimidine metabolism; UMP biosynthesis via de novo pathway; UMP from orotate: step 2/2.</text>
</comment>
<feature type="binding site" evidence="9">
    <location>
        <position position="273"/>
    </location>
    <ligand>
        <name>substrate</name>
    </ligand>
</feature>